<name>A0ABR1LC94_9PEZI</name>
<dbReference type="Pfam" id="PF10307">
    <property type="entry name" value="HAD_SAK_1"/>
    <property type="match status" value="1"/>
</dbReference>
<evidence type="ECO:0000259" key="2">
    <source>
        <dbReference type="Pfam" id="PF10307"/>
    </source>
</evidence>
<feature type="compositionally biased region" description="Low complexity" evidence="1">
    <location>
        <begin position="20"/>
        <end position="32"/>
    </location>
</feature>
<protein>
    <recommendedName>
        <fullName evidence="2">Swiss Army Knife RNA repair protein HAD domain-containing protein</fullName>
    </recommendedName>
</protein>
<sequence>MLNVLRRVRSPPFPGLKNMAHPAANNSASAHLAGTTRTYTKTNLRRWSCLDKELPDVNQIKAIHLYDWDNTLFATPLPSDRIWTPSTIGLLQSQDAFVYEGGWWHNPKILAATGEGIEKEEPRAWDGCWDEEVVELVRMSMEQKDVLTVMVTGRQEDRFADLIQRMANSKKLDFDLMCLKPAVGPQNQQFNSTMMFKQEFIKDLVYTYNEANEMRIYEDRPKHAVEFRRLFASLNEEWERGVTPIPRKPMVAEVIDVPAKAKFLDPLTEVEEVQRLVNANNKALHADPKPSAQHFNIEKNVLNTVYKIDEEHQKRLISTFLPELPSTADGEIRVHAEEIFICRGICQNRQLQRLGGIGKVQNWRVTATGSLDDKIWAARVEPVPANSSAVSSRRQLVLAMRKGAWFTDANDIQNWTPVPQDKAIEFPTTISEIVRLSLMRGHSPGLTNDVDKNSSSGRPAYQSFNFRGQSNPSQGGNNGRRPPQPTGNYRGGNQSRGRGGMYPRGGRDGGSRGGRTGRGGMNSRGGRSRPGQYRSLDDVGTGQNTGAGFQYDDGGYPY</sequence>
<feature type="region of interest" description="Disordered" evidence="1">
    <location>
        <begin position="13"/>
        <end position="32"/>
    </location>
</feature>
<dbReference type="EMBL" id="JBBPDW010000055">
    <property type="protein sequence ID" value="KAK7531257.1"/>
    <property type="molecule type" value="Genomic_DNA"/>
</dbReference>
<dbReference type="InterPro" id="IPR018812">
    <property type="entry name" value="SAK_HAD"/>
</dbReference>
<dbReference type="PANTHER" id="PTHR10335:SF23">
    <property type="entry name" value="OB FOLD-CONTAINING PROTEIN, NUCLEIC ACID BINDING"/>
    <property type="match status" value="1"/>
</dbReference>
<feature type="compositionally biased region" description="Gly residues" evidence="1">
    <location>
        <begin position="511"/>
        <end position="523"/>
    </location>
</feature>
<organism evidence="3 4">
    <name type="scientific">Phyllosticta citricarpa</name>
    <dbReference type="NCBI Taxonomy" id="55181"/>
    <lineage>
        <taxon>Eukaryota</taxon>
        <taxon>Fungi</taxon>
        <taxon>Dikarya</taxon>
        <taxon>Ascomycota</taxon>
        <taxon>Pezizomycotina</taxon>
        <taxon>Dothideomycetes</taxon>
        <taxon>Dothideomycetes incertae sedis</taxon>
        <taxon>Botryosphaeriales</taxon>
        <taxon>Phyllostictaceae</taxon>
        <taxon>Phyllosticta</taxon>
    </lineage>
</organism>
<evidence type="ECO:0000256" key="1">
    <source>
        <dbReference type="SAM" id="MobiDB-lite"/>
    </source>
</evidence>
<dbReference type="PANTHER" id="PTHR10335">
    <property type="entry name" value="RRNA 2-O-METHYLTRANSFERASE FIBRILLARIN"/>
    <property type="match status" value="1"/>
</dbReference>
<feature type="compositionally biased region" description="Low complexity" evidence="1">
    <location>
        <begin position="467"/>
        <end position="481"/>
    </location>
</feature>
<proteinExistence type="predicted"/>
<evidence type="ECO:0000313" key="4">
    <source>
        <dbReference type="Proteomes" id="UP001365128"/>
    </source>
</evidence>
<feature type="region of interest" description="Disordered" evidence="1">
    <location>
        <begin position="445"/>
        <end position="558"/>
    </location>
</feature>
<keyword evidence="4" id="KW-1185">Reference proteome</keyword>
<comment type="caution">
    <text evidence="3">The sequence shown here is derived from an EMBL/GenBank/DDBJ whole genome shotgun (WGS) entry which is preliminary data.</text>
</comment>
<feature type="compositionally biased region" description="Polar residues" evidence="1">
    <location>
        <begin position="453"/>
        <end position="466"/>
    </location>
</feature>
<dbReference type="Proteomes" id="UP001365128">
    <property type="component" value="Unassembled WGS sequence"/>
</dbReference>
<feature type="domain" description="Swiss Army Knife RNA repair protein HAD" evidence="2">
    <location>
        <begin position="75"/>
        <end position="282"/>
    </location>
</feature>
<gene>
    <name evidence="3" type="ORF">IWX46DRAFT_615281</name>
</gene>
<reference evidence="3 4" key="1">
    <citation type="submission" date="2024-04" db="EMBL/GenBank/DDBJ databases">
        <title>Phyllosticta paracitricarpa is synonymous to the EU quarantine fungus P. citricarpa based on phylogenomic analyses.</title>
        <authorList>
            <consortium name="Lawrence Berkeley National Laboratory"/>
            <person name="Van Ingen-Buijs V.A."/>
            <person name="Van Westerhoven A.C."/>
            <person name="Haridas S."/>
            <person name="Skiadas P."/>
            <person name="Martin F."/>
            <person name="Groenewald J.Z."/>
            <person name="Crous P.W."/>
            <person name="Seidl M.F."/>
        </authorList>
    </citation>
    <scope>NUCLEOTIDE SEQUENCE [LARGE SCALE GENOMIC DNA]</scope>
    <source>
        <strain evidence="3 4">CBS 122670</strain>
    </source>
</reference>
<accession>A0ABR1LC94</accession>
<evidence type="ECO:0000313" key="3">
    <source>
        <dbReference type="EMBL" id="KAK7531257.1"/>
    </source>
</evidence>